<dbReference type="CDD" id="cd03674">
    <property type="entry name" value="NUDIX_Hydrolase"/>
    <property type="match status" value="1"/>
</dbReference>
<dbReference type="AlphaFoldDB" id="A0A4Q1C4U4"/>
<dbReference type="SUPFAM" id="SSF55811">
    <property type="entry name" value="Nudix"/>
    <property type="match status" value="1"/>
</dbReference>
<dbReference type="PROSITE" id="PS51462">
    <property type="entry name" value="NUDIX"/>
    <property type="match status" value="1"/>
</dbReference>
<organism evidence="2 3">
    <name type="scientific">Oleiharenicola lentus</name>
    <dbReference type="NCBI Taxonomy" id="2508720"/>
    <lineage>
        <taxon>Bacteria</taxon>
        <taxon>Pseudomonadati</taxon>
        <taxon>Verrucomicrobiota</taxon>
        <taxon>Opitutia</taxon>
        <taxon>Opitutales</taxon>
        <taxon>Opitutaceae</taxon>
        <taxon>Oleiharenicola</taxon>
    </lineage>
</organism>
<proteinExistence type="predicted"/>
<comment type="caution">
    <text evidence="2">The sequence shown here is derived from an EMBL/GenBank/DDBJ whole genome shotgun (WGS) entry which is preliminary data.</text>
</comment>
<dbReference type="OrthoDB" id="9787880at2"/>
<dbReference type="RefSeq" id="WP_129048894.1">
    <property type="nucleotide sequence ID" value="NZ_SDHX01000002.1"/>
</dbReference>
<evidence type="ECO:0000259" key="1">
    <source>
        <dbReference type="PROSITE" id="PS51462"/>
    </source>
</evidence>
<dbReference type="PANTHER" id="PTHR43736:SF1">
    <property type="entry name" value="DIHYDRONEOPTERIN TRIPHOSPHATE DIPHOSPHATASE"/>
    <property type="match status" value="1"/>
</dbReference>
<feature type="domain" description="Nudix hydrolase" evidence="1">
    <location>
        <begin position="46"/>
        <end position="179"/>
    </location>
</feature>
<keyword evidence="3" id="KW-1185">Reference proteome</keyword>
<dbReference type="Gene3D" id="3.90.79.10">
    <property type="entry name" value="Nucleoside Triphosphate Pyrophosphohydrolase"/>
    <property type="match status" value="1"/>
</dbReference>
<name>A0A4Q1C4U4_9BACT</name>
<dbReference type="InterPro" id="IPR015797">
    <property type="entry name" value="NUDIX_hydrolase-like_dom_sf"/>
</dbReference>
<evidence type="ECO:0000313" key="3">
    <source>
        <dbReference type="Proteomes" id="UP000290218"/>
    </source>
</evidence>
<dbReference type="EMBL" id="SDHX01000002">
    <property type="protein sequence ID" value="RXK53305.1"/>
    <property type="molecule type" value="Genomic_DNA"/>
</dbReference>
<gene>
    <name evidence="2" type="ORF">ESB00_16535</name>
</gene>
<reference evidence="2 3" key="1">
    <citation type="submission" date="2019-01" db="EMBL/GenBank/DDBJ databases">
        <title>Lacunisphaera sp. strain TWA-58.</title>
        <authorList>
            <person name="Chen W.-M."/>
        </authorList>
    </citation>
    <scope>NUCLEOTIDE SEQUENCE [LARGE SCALE GENOMIC DNA]</scope>
    <source>
        <strain evidence="2 3">TWA-58</strain>
    </source>
</reference>
<dbReference type="Proteomes" id="UP000290218">
    <property type="component" value="Unassembled WGS sequence"/>
</dbReference>
<evidence type="ECO:0000313" key="2">
    <source>
        <dbReference type="EMBL" id="RXK53305.1"/>
    </source>
</evidence>
<dbReference type="InterPro" id="IPR000086">
    <property type="entry name" value="NUDIX_hydrolase_dom"/>
</dbReference>
<dbReference type="Pfam" id="PF00293">
    <property type="entry name" value="NUDIX"/>
    <property type="match status" value="1"/>
</dbReference>
<protein>
    <submittedName>
        <fullName evidence="2">NUDIX domain-containing protein</fullName>
    </submittedName>
</protein>
<sequence length="184" mass="20809">MTLADTIALLRRYEIRAEAGHEAAMLAEYFPFMAAHPDCLGRTCLDGHLTASAWIVDAARTRTLLTHHRKLDRWLQLGGHVDGEADLALAAMREAQEESGLARLRLASPEVFDVDRHRIPARGAEPEHWHFDVRFLIEADPAEPLQISSESKDLAWVRLEDVARLNPEESLARLVRKTERHTPP</sequence>
<accession>A0A4Q1C4U4</accession>
<dbReference type="PANTHER" id="PTHR43736">
    <property type="entry name" value="ADP-RIBOSE PYROPHOSPHATASE"/>
    <property type="match status" value="1"/>
</dbReference>